<dbReference type="PROSITE" id="PS00678">
    <property type="entry name" value="WD_REPEATS_1"/>
    <property type="match status" value="6"/>
</dbReference>
<dbReference type="InterPro" id="IPR020472">
    <property type="entry name" value="WD40_PAC1"/>
</dbReference>
<dbReference type="PANTHER" id="PTHR19848:SF8">
    <property type="entry name" value="F-BOX AND WD REPEAT DOMAIN CONTAINING 7"/>
    <property type="match status" value="1"/>
</dbReference>
<feature type="region of interest" description="Disordered" evidence="4">
    <location>
        <begin position="188"/>
        <end position="241"/>
    </location>
</feature>
<feature type="repeat" description="WD" evidence="3">
    <location>
        <begin position="490"/>
        <end position="531"/>
    </location>
</feature>
<dbReference type="RefSeq" id="WP_120203491.1">
    <property type="nucleotide sequence ID" value="NZ_CP032514.1"/>
</dbReference>
<dbReference type="CDD" id="cd00200">
    <property type="entry name" value="WD40"/>
    <property type="match status" value="2"/>
</dbReference>
<name>A0ABN5PLQ5_9ACTO</name>
<proteinExistence type="predicted"/>
<feature type="repeat" description="WD" evidence="3">
    <location>
        <begin position="614"/>
        <end position="655"/>
    </location>
</feature>
<organism evidence="5 6">
    <name type="scientific">Actinomyces lilanjuaniae</name>
    <dbReference type="NCBI Taxonomy" id="2321394"/>
    <lineage>
        <taxon>Bacteria</taxon>
        <taxon>Bacillati</taxon>
        <taxon>Actinomycetota</taxon>
        <taxon>Actinomycetes</taxon>
        <taxon>Actinomycetales</taxon>
        <taxon>Actinomycetaceae</taxon>
        <taxon>Actinomyces</taxon>
    </lineage>
</organism>
<reference evidence="5 6" key="1">
    <citation type="submission" date="2018-09" db="EMBL/GenBank/DDBJ databases">
        <authorList>
            <person name="Li J."/>
        </authorList>
    </citation>
    <scope>NUCLEOTIDE SEQUENCE [LARGE SCALE GENOMIC DNA]</scope>
    <source>
        <strain evidence="5 6">2129</strain>
    </source>
</reference>
<evidence type="ECO:0000313" key="5">
    <source>
        <dbReference type="EMBL" id="AYD89128.1"/>
    </source>
</evidence>
<evidence type="ECO:0000256" key="3">
    <source>
        <dbReference type="PROSITE-ProRule" id="PRU00221"/>
    </source>
</evidence>
<dbReference type="Gene3D" id="2.130.10.10">
    <property type="entry name" value="YVTN repeat-like/Quinoprotein amine dehydrogenase"/>
    <property type="match status" value="5"/>
</dbReference>
<feature type="repeat" description="WD" evidence="3">
    <location>
        <begin position="363"/>
        <end position="404"/>
    </location>
</feature>
<dbReference type="InterPro" id="IPR019775">
    <property type="entry name" value="WD40_repeat_CS"/>
</dbReference>
<keyword evidence="1 3" id="KW-0853">WD repeat</keyword>
<dbReference type="SMART" id="SM00320">
    <property type="entry name" value="WD40"/>
    <property type="match status" value="14"/>
</dbReference>
<dbReference type="EMBL" id="CP032514">
    <property type="protein sequence ID" value="AYD89128.1"/>
    <property type="molecule type" value="Genomic_DNA"/>
</dbReference>
<evidence type="ECO:0000256" key="4">
    <source>
        <dbReference type="SAM" id="MobiDB-lite"/>
    </source>
</evidence>
<feature type="repeat" description="WD" evidence="3">
    <location>
        <begin position="61"/>
        <end position="102"/>
    </location>
</feature>
<feature type="repeat" description="WD" evidence="3">
    <location>
        <begin position="19"/>
        <end position="60"/>
    </location>
</feature>
<dbReference type="PRINTS" id="PR00320">
    <property type="entry name" value="GPROTEINBRPT"/>
</dbReference>
<keyword evidence="6" id="KW-1185">Reference proteome</keyword>
<evidence type="ECO:0000256" key="2">
    <source>
        <dbReference type="ARBA" id="ARBA00022737"/>
    </source>
</evidence>
<keyword evidence="2" id="KW-0677">Repeat</keyword>
<sequence>MTEPSETSESIDPREVSLYTGHFDGLWGLAWSPDGSRILSGSHDGTARVWDAATGREVFALTGHSMSVNAVAWSPDGSHLATSSEDHTARVWDAATGEHLLTLEVGGEGVGGALAWSPDSTRLLTHFGDAEARIWDTATGQAVRTLAEHTSKVTAVAWSPDRTRVATASDDGTARVWDVTTGTGLLHVGPLPGAAAHPDGNPTGTNAQDDAQDPHGPAEGAAGAEDVRHTENATEDAEDVEPMTGIAWSPDSRHLITAFDGTLPRVWDAVTGEEVVSLTSPGTDLVSTVAWSPDGTRVLTDNLRAATAHVWDPVTGTEQMALSGHDTWACSLAWSPDSTRVATGSYDRTVRVWDAATGQALAVLGPGCSVETASWSPDGTRVVVGTTVGPTRVWDLTTGETAVDLEATSGELSTVSWSPDGTRLAVDSYYSESVAVLDAATGRLERSLGARSAAVNAFAWSPDGSRALTGVGLDLAVVWDVGTGEVALRLEGHHDVVTSVAWSPNGARVLTASQDGTAQIWDTTTGQAVHTFSHDWLREVVWTRGGPRVVTGSREGIGHVWDAITGGELVTLAGDGAMLRSFSWSPDGKRVAAGFNDGTVRVWDEVAGTEVLRLEGHRFGITTVQWSPDGTRVLTGSEDGTLRLWDAATGEATGIMLCFLPDGQAAALDTATLGLRAGSQAVWDYLGRSVLADGQRTRLPVEPSQAPPLPSPQGQSSPSQEEDAQGPGHIPQEPAAADAGGHDLTDVGAPGGEGSTSEGTGAAAGTQAGILAEAEAASPDAVRPDAVGSQASRVTAGAQADQPGAPFITSSAPGPWDVIPVIDSPDPGRQAGTAATPPLAGPTDQDQAEPVTGSATGLRVEEQQAEDRQVETPTQAPAPWGDPTLRRQVHAEVEEFVAVLARRDLYELASRYGISGDPLAALDQQLERLPVPASELELYPLERADDYVNDHHRLTLSELDGGGGAVIESELWHNGADTGARLVAHWVPMGIFQFDFRELRS</sequence>
<dbReference type="Pfam" id="PF00400">
    <property type="entry name" value="WD40"/>
    <property type="match status" value="7"/>
</dbReference>
<protein>
    <recommendedName>
        <fullName evidence="7">Translocation protein TolB</fullName>
    </recommendedName>
</protein>
<dbReference type="PROSITE" id="PS50082">
    <property type="entry name" value="WD_REPEATS_2"/>
    <property type="match status" value="10"/>
</dbReference>
<dbReference type="InterPro" id="IPR001680">
    <property type="entry name" value="WD40_rpt"/>
</dbReference>
<feature type="region of interest" description="Disordered" evidence="4">
    <location>
        <begin position="699"/>
        <end position="763"/>
    </location>
</feature>
<gene>
    <name evidence="5" type="ORF">D5R93_01985</name>
</gene>
<dbReference type="Proteomes" id="UP000273001">
    <property type="component" value="Chromosome"/>
</dbReference>
<feature type="compositionally biased region" description="Low complexity" evidence="4">
    <location>
        <begin position="831"/>
        <end position="843"/>
    </location>
</feature>
<feature type="repeat" description="WD" evidence="3">
    <location>
        <begin position="322"/>
        <end position="363"/>
    </location>
</feature>
<feature type="repeat" description="WD" evidence="3">
    <location>
        <begin position="113"/>
        <end position="145"/>
    </location>
</feature>
<feature type="repeat" description="WD" evidence="3">
    <location>
        <begin position="146"/>
        <end position="187"/>
    </location>
</feature>
<evidence type="ECO:0000256" key="1">
    <source>
        <dbReference type="ARBA" id="ARBA00022574"/>
    </source>
</evidence>
<dbReference type="InterPro" id="IPR015943">
    <property type="entry name" value="WD40/YVTN_repeat-like_dom_sf"/>
</dbReference>
<dbReference type="PANTHER" id="PTHR19848">
    <property type="entry name" value="WD40 REPEAT PROTEIN"/>
    <property type="match status" value="1"/>
</dbReference>
<feature type="region of interest" description="Disordered" evidence="4">
    <location>
        <begin position="775"/>
        <end position="883"/>
    </location>
</feature>
<feature type="compositionally biased region" description="Basic and acidic residues" evidence="4">
    <location>
        <begin position="859"/>
        <end position="870"/>
    </location>
</feature>
<evidence type="ECO:0008006" key="7">
    <source>
        <dbReference type="Google" id="ProtNLM"/>
    </source>
</evidence>
<dbReference type="PROSITE" id="PS50294">
    <property type="entry name" value="WD_REPEATS_REGION"/>
    <property type="match status" value="7"/>
</dbReference>
<dbReference type="SUPFAM" id="SSF50978">
    <property type="entry name" value="WD40 repeat-like"/>
    <property type="match status" value="2"/>
</dbReference>
<accession>A0ABN5PLQ5</accession>
<feature type="repeat" description="WD" evidence="3">
    <location>
        <begin position="448"/>
        <end position="489"/>
    </location>
</feature>
<feature type="repeat" description="WD" evidence="3">
    <location>
        <begin position="572"/>
        <end position="604"/>
    </location>
</feature>
<evidence type="ECO:0000313" key="6">
    <source>
        <dbReference type="Proteomes" id="UP000273001"/>
    </source>
</evidence>
<dbReference type="InterPro" id="IPR036322">
    <property type="entry name" value="WD40_repeat_dom_sf"/>
</dbReference>